<dbReference type="Gene3D" id="3.30.70.2650">
    <property type="match status" value="1"/>
</dbReference>
<dbReference type="InterPro" id="IPR021127">
    <property type="entry name" value="CRISPR_associated_Cas2"/>
</dbReference>
<evidence type="ECO:0000313" key="9">
    <source>
        <dbReference type="Proteomes" id="UP000176429"/>
    </source>
</evidence>
<dbReference type="EMBL" id="MHSH01000009">
    <property type="protein sequence ID" value="OHA42256.1"/>
    <property type="molecule type" value="Genomic_DNA"/>
</dbReference>
<keyword evidence="2" id="KW-0479">Metal-binding</keyword>
<evidence type="ECO:0000313" key="8">
    <source>
        <dbReference type="EMBL" id="OHA42256.1"/>
    </source>
</evidence>
<dbReference type="InterPro" id="IPR048846">
    <property type="entry name" value="PaaX-like_central"/>
</dbReference>
<comment type="caution">
    <text evidence="8">The sequence shown here is derived from an EMBL/GenBank/DDBJ whole genome shotgun (WGS) entry which is preliminary data.</text>
</comment>
<dbReference type="GO" id="GO:0004521">
    <property type="term" value="F:RNA endonuclease activity"/>
    <property type="evidence" value="ECO:0007669"/>
    <property type="project" value="InterPro"/>
</dbReference>
<reference evidence="8 9" key="1">
    <citation type="journal article" date="2016" name="Nat. Commun.">
        <title>Thousands of microbial genomes shed light on interconnected biogeochemical processes in an aquifer system.</title>
        <authorList>
            <person name="Anantharaman K."/>
            <person name="Brown C.T."/>
            <person name="Hug L.A."/>
            <person name="Sharon I."/>
            <person name="Castelle C.J."/>
            <person name="Probst A.J."/>
            <person name="Thomas B.C."/>
            <person name="Singh A."/>
            <person name="Wilkins M.J."/>
            <person name="Karaoz U."/>
            <person name="Brodie E.L."/>
            <person name="Williams K.H."/>
            <person name="Hubbard S.S."/>
            <person name="Banfield J.F."/>
        </authorList>
    </citation>
    <scope>NUCLEOTIDE SEQUENCE [LARGE SCALE GENOMIC DNA]</scope>
</reference>
<dbReference type="Pfam" id="PF20803">
    <property type="entry name" value="PaaX_M"/>
    <property type="match status" value="1"/>
</dbReference>
<keyword evidence="5" id="KW-0460">Magnesium</keyword>
<dbReference type="SUPFAM" id="SSF143430">
    <property type="entry name" value="TTP0101/SSO1404-like"/>
    <property type="match status" value="1"/>
</dbReference>
<sequence>MPYLPKFATKIRIGATQQKLLLLLGAGLSIGLTRSVNRQVRIIKETVKEWKMINLQNLNRSADALYKGNIVGIKNNKDGTSTLILTEYGKKLYLTYNINDMKITPSGHWGKEWHLIMFDIPSKFQKARNAFRYFIKRLGLFPLQKSVYVYPFNCENEVKFIASLFEVERYYRYAIARNINNEKELLSHFHLN</sequence>
<organism evidence="8 9">
    <name type="scientific">Candidatus Taylorbacteria bacterium RIFCSPLOWO2_02_FULL_46_40</name>
    <dbReference type="NCBI Taxonomy" id="1802329"/>
    <lineage>
        <taxon>Bacteria</taxon>
        <taxon>Candidatus Tayloriibacteriota</taxon>
    </lineage>
</organism>
<evidence type="ECO:0000256" key="1">
    <source>
        <dbReference type="ARBA" id="ARBA00022722"/>
    </source>
</evidence>
<dbReference type="AlphaFoldDB" id="A0A1G2P1N1"/>
<evidence type="ECO:0000256" key="3">
    <source>
        <dbReference type="ARBA" id="ARBA00022759"/>
    </source>
</evidence>
<dbReference type="Proteomes" id="UP000176429">
    <property type="component" value="Unassembled WGS sequence"/>
</dbReference>
<dbReference type="GO" id="GO:0043571">
    <property type="term" value="P:maintenance of CRISPR repeat elements"/>
    <property type="evidence" value="ECO:0007669"/>
    <property type="project" value="InterPro"/>
</dbReference>
<proteinExistence type="predicted"/>
<protein>
    <submittedName>
        <fullName evidence="8">CRISPR-associated endonuclease Cas2</fullName>
    </submittedName>
</protein>
<keyword evidence="3 8" id="KW-0255">Endonuclease</keyword>
<accession>A0A1G2P1N1</accession>
<evidence type="ECO:0000256" key="5">
    <source>
        <dbReference type="ARBA" id="ARBA00022842"/>
    </source>
</evidence>
<name>A0A1G2P1N1_9BACT</name>
<feature type="domain" description="Transcriptional repressor PaaX-like central Cas2-like" evidence="7">
    <location>
        <begin position="108"/>
        <end position="181"/>
    </location>
</feature>
<evidence type="ECO:0000259" key="7">
    <source>
        <dbReference type="Pfam" id="PF20803"/>
    </source>
</evidence>
<evidence type="ECO:0000256" key="6">
    <source>
        <dbReference type="ARBA" id="ARBA00023118"/>
    </source>
</evidence>
<dbReference type="NCBIfam" id="TIGR01573">
    <property type="entry name" value="cas2"/>
    <property type="match status" value="1"/>
</dbReference>
<evidence type="ECO:0000256" key="2">
    <source>
        <dbReference type="ARBA" id="ARBA00022723"/>
    </source>
</evidence>
<keyword evidence="6" id="KW-0051">Antiviral defense</keyword>
<evidence type="ECO:0000256" key="4">
    <source>
        <dbReference type="ARBA" id="ARBA00022801"/>
    </source>
</evidence>
<keyword evidence="4" id="KW-0378">Hydrolase</keyword>
<keyword evidence="1" id="KW-0540">Nuclease</keyword>
<gene>
    <name evidence="8" type="ORF">A3H68_01360</name>
</gene>